<dbReference type="EMBL" id="CAID01000005">
    <property type="protein sequence ID" value="CEF98068.1"/>
    <property type="molecule type" value="Genomic_DNA"/>
</dbReference>
<comment type="caution">
    <text evidence="6">The sequence shown here is derived from an EMBL/GenBank/DDBJ whole genome shotgun (WGS) entry which is preliminary data.</text>
</comment>
<evidence type="ECO:0000256" key="4">
    <source>
        <dbReference type="ARBA" id="ARBA00022737"/>
    </source>
</evidence>
<keyword evidence="2" id="KW-0813">Transport</keyword>
<dbReference type="InterPro" id="IPR016024">
    <property type="entry name" value="ARM-type_fold"/>
</dbReference>
<name>A0A090N3G3_OSTTA</name>
<evidence type="ECO:0000313" key="6">
    <source>
        <dbReference type="EMBL" id="CEF98068.1"/>
    </source>
</evidence>
<reference evidence="6 7" key="2">
    <citation type="journal article" date="2014" name="BMC Genomics">
        <title>An improved genome of the model marine alga Ostreococcus tauri unfolds by assessing Illumina de novo assemblies.</title>
        <authorList>
            <person name="Blanc-Mathieu R."/>
            <person name="Verhelst B."/>
            <person name="Derelle E."/>
            <person name="Rombauts S."/>
            <person name="Bouget F.Y."/>
            <person name="Carre I."/>
            <person name="Chateau A."/>
            <person name="Eyre-Walker A."/>
            <person name="Grimsley N."/>
            <person name="Moreau H."/>
            <person name="Piegu B."/>
            <person name="Rivals E."/>
            <person name="Schackwitz W."/>
            <person name="Van de Peer Y."/>
            <person name="Piganeau G."/>
        </authorList>
    </citation>
    <scope>NUCLEOTIDE SEQUENCE [LARGE SCALE GENOMIC DNA]</scope>
    <source>
        <strain evidence="7">OTTH 0595 / CCAP 157/2 / RCC745</strain>
    </source>
</reference>
<dbReference type="RefSeq" id="XP_022839061.1">
    <property type="nucleotide sequence ID" value="XM_022984318.1"/>
</dbReference>
<evidence type="ECO:0000256" key="1">
    <source>
        <dbReference type="ARBA" id="ARBA00004496"/>
    </source>
</evidence>
<keyword evidence="5" id="KW-0653">Protein transport</keyword>
<dbReference type="Proteomes" id="UP000009170">
    <property type="component" value="Unassembled WGS sequence"/>
</dbReference>
<reference evidence="7" key="1">
    <citation type="journal article" date="2006" name="Proc. Natl. Acad. Sci. U.S.A.">
        <title>Genome analysis of the smallest free-living eukaryote Ostreococcus tauri unveils many unique features.</title>
        <authorList>
            <person name="Derelle E."/>
            <person name="Ferraz C."/>
            <person name="Rombauts S."/>
            <person name="Rouze P."/>
            <person name="Worden A.Z."/>
            <person name="Robbens S."/>
            <person name="Partensky F."/>
            <person name="Degroeve S."/>
            <person name="Echeynie S."/>
            <person name="Cooke R."/>
            <person name="Saeys Y."/>
            <person name="Wuyts J."/>
            <person name="Jabbari K."/>
            <person name="Bowler C."/>
            <person name="Panaud O."/>
            <person name="Piegu B."/>
            <person name="Ball S.G."/>
            <person name="Ral J.-P."/>
            <person name="Bouget F.-Y."/>
            <person name="Piganeau G."/>
            <person name="De Baets B."/>
            <person name="Picard A."/>
            <person name="Delseny M."/>
            <person name="Demaille J."/>
            <person name="Van de Peer Y."/>
            <person name="Moreau H."/>
        </authorList>
    </citation>
    <scope>NUCLEOTIDE SEQUENCE [LARGE SCALE GENOMIC DNA]</scope>
    <source>
        <strain evidence="7">OTTH 0595 / CCAP 157/2 / RCC745</strain>
    </source>
</reference>
<dbReference type="InterPro" id="IPR040122">
    <property type="entry name" value="Importin_beta"/>
</dbReference>
<dbReference type="KEGG" id="ota:OT_ostta05g03510"/>
<gene>
    <name evidence="6" type="ORF">OT_ostta05g03510</name>
</gene>
<dbReference type="SUPFAM" id="SSF48371">
    <property type="entry name" value="ARM repeat"/>
    <property type="match status" value="1"/>
</dbReference>
<dbReference type="InterPro" id="IPR011989">
    <property type="entry name" value="ARM-like"/>
</dbReference>
<dbReference type="STRING" id="70448.A0A090N3G3"/>
<organism evidence="6 7">
    <name type="scientific">Ostreococcus tauri</name>
    <name type="common">Marine green alga</name>
    <dbReference type="NCBI Taxonomy" id="70448"/>
    <lineage>
        <taxon>Eukaryota</taxon>
        <taxon>Viridiplantae</taxon>
        <taxon>Chlorophyta</taxon>
        <taxon>Mamiellophyceae</taxon>
        <taxon>Mamiellales</taxon>
        <taxon>Bathycoccaceae</taxon>
        <taxon>Ostreococcus</taxon>
    </lineage>
</organism>
<dbReference type="GO" id="GO:0005737">
    <property type="term" value="C:cytoplasm"/>
    <property type="evidence" value="ECO:0007669"/>
    <property type="project" value="UniProtKB-SubCell"/>
</dbReference>
<dbReference type="InParanoid" id="A0A090N3G3"/>
<sequence length="847" mass="90040">MSLDVDALACARALATPNVYSVEYERASAALERMATSTSTSARACVLALLEGAVMTTLTSAERQMCGVVAARAMKRAWEGMDAESKTRVRTLALRALFDERERDRGTMPAMVHVVNVLATCVEVDADGGVGLVEIARAVEAGAGSALASHREASARTLAAMCESLGDRMASEHERLLVSFVRLLADADAAVRVAAVVGIGKVASSWCVAPALGPALAECAVTLVRGARGTLEARDENLLGHLLETMSALVSVREEVYGSHNVAMLEICEFALRVATDASLDTGAVRSPASLILTKLAKKHTELLTETMDGQIDLQYDPHVLGKGGSIASALVPPLLTIAMESEVSGDIEEDFEGEGRDEQSSSPAALARSTLRSLAGVLPNHLVVDPALNLLERLRAGTSAPAAWKVFAAVTEGTRGDGVTSHLPALVSELKEVMKSCDVNLRMAATEALCMIATHCQPEMADEYTETMFELITNMLMNSSRSCQWAIHGALSKMCENTLGESIAPQLPALVEALKAQTMDQSWRTAARATSTLGAVAQCSLDFFTPHAGETLLFLLERVRAADQSTGGMELRARSMATMATILGIVGIESAPPGLLELLLQTAAAALNSSDTIARECAHECLGKLSVALEEKFEPFAVDAASAAVTALAQVEAPAHTVAVMTGVVEEQMAAAEALGQYFNSGVACLRPFLPKTLEALAYASEPVRCTPLRVTAIRAVEFIFTPWMSAEGQDANFLALCAATFKLLCDRIRTDPDAAVVLAAIQGMSELLDKAKSVATLPEDVLQGTKDAADVIIRWQSLCQIEFEAREEAAENDNDDESEDNDIFDTMVFWAERISPQSDSDADSD</sequence>
<dbReference type="PANTHER" id="PTHR10527">
    <property type="entry name" value="IMPORTIN BETA"/>
    <property type="match status" value="1"/>
</dbReference>
<protein>
    <submittedName>
        <fullName evidence="6">Armadillo-type fold</fullName>
    </submittedName>
</protein>
<keyword evidence="7" id="KW-1185">Reference proteome</keyword>
<proteinExistence type="predicted"/>
<evidence type="ECO:0000256" key="3">
    <source>
        <dbReference type="ARBA" id="ARBA00022490"/>
    </source>
</evidence>
<dbReference type="OrthoDB" id="10400230at2759"/>
<keyword evidence="3" id="KW-0963">Cytoplasm</keyword>
<dbReference type="GeneID" id="9835157"/>
<dbReference type="AlphaFoldDB" id="A0A090N3G3"/>
<evidence type="ECO:0000313" key="7">
    <source>
        <dbReference type="Proteomes" id="UP000009170"/>
    </source>
</evidence>
<comment type="subcellular location">
    <subcellularLocation>
        <location evidence="1">Cytoplasm</location>
    </subcellularLocation>
</comment>
<accession>A0A090N3G3</accession>
<keyword evidence="4" id="KW-0677">Repeat</keyword>
<dbReference type="GO" id="GO:0006606">
    <property type="term" value="P:protein import into nucleus"/>
    <property type="evidence" value="ECO:0007669"/>
    <property type="project" value="InterPro"/>
</dbReference>
<dbReference type="Gene3D" id="1.25.10.10">
    <property type="entry name" value="Leucine-rich Repeat Variant"/>
    <property type="match status" value="1"/>
</dbReference>
<evidence type="ECO:0000256" key="2">
    <source>
        <dbReference type="ARBA" id="ARBA00022448"/>
    </source>
</evidence>
<evidence type="ECO:0000256" key="5">
    <source>
        <dbReference type="ARBA" id="ARBA00022927"/>
    </source>
</evidence>